<evidence type="ECO:0000313" key="2">
    <source>
        <dbReference type="Proteomes" id="UP000053144"/>
    </source>
</evidence>
<proteinExistence type="predicted"/>
<dbReference type="Gramene" id="KOM38866">
    <property type="protein sequence ID" value="KOM38866"/>
    <property type="gene ID" value="LR48_Vigan03g224800"/>
</dbReference>
<dbReference type="EMBL" id="CM003373">
    <property type="protein sequence ID" value="KOM38866.1"/>
    <property type="molecule type" value="Genomic_DNA"/>
</dbReference>
<accession>A0A0L9U7Z9</accession>
<protein>
    <submittedName>
        <fullName evidence="1">Uncharacterized protein</fullName>
    </submittedName>
</protein>
<dbReference type="Proteomes" id="UP000053144">
    <property type="component" value="Chromosome 3"/>
</dbReference>
<evidence type="ECO:0000313" key="1">
    <source>
        <dbReference type="EMBL" id="KOM38866.1"/>
    </source>
</evidence>
<dbReference type="AlphaFoldDB" id="A0A0L9U7Z9"/>
<organism evidence="1 2">
    <name type="scientific">Phaseolus angularis</name>
    <name type="common">Azuki bean</name>
    <name type="synonym">Vigna angularis</name>
    <dbReference type="NCBI Taxonomy" id="3914"/>
    <lineage>
        <taxon>Eukaryota</taxon>
        <taxon>Viridiplantae</taxon>
        <taxon>Streptophyta</taxon>
        <taxon>Embryophyta</taxon>
        <taxon>Tracheophyta</taxon>
        <taxon>Spermatophyta</taxon>
        <taxon>Magnoliopsida</taxon>
        <taxon>eudicotyledons</taxon>
        <taxon>Gunneridae</taxon>
        <taxon>Pentapetalae</taxon>
        <taxon>rosids</taxon>
        <taxon>fabids</taxon>
        <taxon>Fabales</taxon>
        <taxon>Fabaceae</taxon>
        <taxon>Papilionoideae</taxon>
        <taxon>50 kb inversion clade</taxon>
        <taxon>NPAAA clade</taxon>
        <taxon>indigoferoid/millettioid clade</taxon>
        <taxon>Phaseoleae</taxon>
        <taxon>Vigna</taxon>
    </lineage>
</organism>
<name>A0A0L9U7Z9_PHAAN</name>
<gene>
    <name evidence="1" type="ORF">LR48_Vigan03g224800</name>
</gene>
<sequence length="57" mass="6648">MEELRAKQGEIEKRDDDIKFLEAIIRRFGAKGIPNPFDSNFHFIGQDQTLTLSYCMI</sequence>
<reference evidence="2" key="1">
    <citation type="journal article" date="2015" name="Proc. Natl. Acad. Sci. U.S.A.">
        <title>Genome sequencing of adzuki bean (Vigna angularis) provides insight into high starch and low fat accumulation and domestication.</title>
        <authorList>
            <person name="Yang K."/>
            <person name="Tian Z."/>
            <person name="Chen C."/>
            <person name="Luo L."/>
            <person name="Zhao B."/>
            <person name="Wang Z."/>
            <person name="Yu L."/>
            <person name="Li Y."/>
            <person name="Sun Y."/>
            <person name="Li W."/>
            <person name="Chen Y."/>
            <person name="Li Y."/>
            <person name="Zhang Y."/>
            <person name="Ai D."/>
            <person name="Zhao J."/>
            <person name="Shang C."/>
            <person name="Ma Y."/>
            <person name="Wu B."/>
            <person name="Wang M."/>
            <person name="Gao L."/>
            <person name="Sun D."/>
            <person name="Zhang P."/>
            <person name="Guo F."/>
            <person name="Wang W."/>
            <person name="Li Y."/>
            <person name="Wang J."/>
            <person name="Varshney R.K."/>
            <person name="Wang J."/>
            <person name="Ling H.Q."/>
            <person name="Wan P."/>
        </authorList>
    </citation>
    <scope>NUCLEOTIDE SEQUENCE</scope>
    <source>
        <strain evidence="2">cv. Jingnong 6</strain>
    </source>
</reference>